<dbReference type="InterPro" id="IPR005607">
    <property type="entry name" value="BSD_dom"/>
</dbReference>
<accession>A0A058ZEI5</accession>
<dbReference type="OrthoDB" id="360521at2759"/>
<evidence type="ECO:0000259" key="2">
    <source>
        <dbReference type="PROSITE" id="PS50858"/>
    </source>
</evidence>
<name>A0A058ZEI5_FONAL</name>
<dbReference type="SUPFAM" id="SSF140383">
    <property type="entry name" value="BSD domain-like"/>
    <property type="match status" value="1"/>
</dbReference>
<dbReference type="AlphaFoldDB" id="A0A058ZEI5"/>
<dbReference type="EMBL" id="KB932202">
    <property type="protein sequence ID" value="KCV72361.1"/>
    <property type="molecule type" value="Genomic_DNA"/>
</dbReference>
<dbReference type="STRING" id="691883.A0A058ZEI5"/>
<dbReference type="InterPro" id="IPR027079">
    <property type="entry name" value="Tfb1/GTF2H1"/>
</dbReference>
<feature type="domain" description="BSD" evidence="2">
    <location>
        <begin position="279"/>
        <end position="318"/>
    </location>
</feature>
<gene>
    <name evidence="3" type="ORF">H696_01754</name>
</gene>
<feature type="compositionally biased region" description="Low complexity" evidence="1">
    <location>
        <begin position="247"/>
        <end position="257"/>
    </location>
</feature>
<evidence type="ECO:0000313" key="3">
    <source>
        <dbReference type="EMBL" id="KCV72361.1"/>
    </source>
</evidence>
<dbReference type="PROSITE" id="PS50858">
    <property type="entry name" value="BSD"/>
    <property type="match status" value="1"/>
</dbReference>
<proteinExistence type="predicted"/>
<dbReference type="PANTHER" id="PTHR12856">
    <property type="entry name" value="TRANSCRIPTION INITIATION FACTOR IIH-RELATED"/>
    <property type="match status" value="1"/>
</dbReference>
<feature type="region of interest" description="Disordered" evidence="1">
    <location>
        <begin position="239"/>
        <end position="264"/>
    </location>
</feature>
<organism evidence="3">
    <name type="scientific">Fonticula alba</name>
    <name type="common">Slime mold</name>
    <dbReference type="NCBI Taxonomy" id="691883"/>
    <lineage>
        <taxon>Eukaryota</taxon>
        <taxon>Rotosphaerida</taxon>
        <taxon>Fonticulaceae</taxon>
        <taxon>Fonticula</taxon>
    </lineage>
</organism>
<dbReference type="InterPro" id="IPR035925">
    <property type="entry name" value="BSD_dom_sf"/>
</dbReference>
<feature type="region of interest" description="Disordered" evidence="1">
    <location>
        <begin position="509"/>
        <end position="543"/>
    </location>
</feature>
<dbReference type="Proteomes" id="UP000030693">
    <property type="component" value="Unassembled WGS sequence"/>
</dbReference>
<evidence type="ECO:0000256" key="1">
    <source>
        <dbReference type="SAM" id="MobiDB-lite"/>
    </source>
</evidence>
<evidence type="ECO:0000313" key="4">
    <source>
        <dbReference type="Proteomes" id="UP000030693"/>
    </source>
</evidence>
<sequence length="699" mass="75970">MSHVQIPPDLAPAADAVPAMYANTVGRVWFDDDMKAIVWKRDSGPNDPPTPEPTLPEWLILRVDALDKFQRSRKNPLINLVPYQNSFVTVVLASGAQRTISPATNPNEKILLRAIGPDPEQSKTLLQNLIEFAMRRKGAIAATAAAPPPTSPLVVSATLATAAPAGPMKEPPGWVLKEHALRRHPEVAAAYKLLVIGGKMTDTEFWSSRRDLLRSAAIARDFDQKRSAAPQRVANIQAAWGQDEESAASAPAGSNSGTTDAGTAVQGTGPTFVFTPALVRTIFVQFPRVRQLHAAKVPHEISEQEFWKKFVLELEDFNSDRPMFFPTTSASALPRGGAASLRLFDGEDAVVAAEILAMRETPRVGALRLVDLESTREDFVHDNVIVQTESGERRQALDIARRCHRLASSVLFGADVTSMSPGLKAVASSRNPTDAQAQLRLRAGSQPGLALPLEKARQYDQYNRQLSQRLLDASTRLVDLEPAAPPQHDSLHIVDTTRFFGGAASFLTETPASRPAEAPPEAEPPAKRLRSHGDSQVGPAGLLHSMSTWSPSLSSVAFSPSGTSHLAEELRSSGKRVQEMARSASNAASVADTRLPKVVNNSLHIHTMVTKELLKHYWTALLAVQKTPPKTSAHELSAQRLTTLQHSLAKQHADLKEFSDRARLDLPPSQAELVAKNVDSLSLMIGQANTAAERAMRRR</sequence>
<dbReference type="GO" id="GO:0000439">
    <property type="term" value="C:transcription factor TFIIH core complex"/>
    <property type="evidence" value="ECO:0007669"/>
    <property type="project" value="InterPro"/>
</dbReference>
<protein>
    <recommendedName>
        <fullName evidence="2">BSD domain-containing protein</fullName>
    </recommendedName>
</protein>
<dbReference type="GO" id="GO:0006289">
    <property type="term" value="P:nucleotide-excision repair"/>
    <property type="evidence" value="ECO:0007669"/>
    <property type="project" value="InterPro"/>
</dbReference>
<reference evidence="3" key="1">
    <citation type="submission" date="2013-04" db="EMBL/GenBank/DDBJ databases">
        <title>The Genome Sequence of Fonticula alba ATCC 38817.</title>
        <authorList>
            <consortium name="The Broad Institute Genomics Platform"/>
            <person name="Russ C."/>
            <person name="Cuomo C."/>
            <person name="Burger G."/>
            <person name="Gray M.W."/>
            <person name="Holland P.W.H."/>
            <person name="King N."/>
            <person name="Lang F.B.F."/>
            <person name="Roger A.J."/>
            <person name="Ruiz-Trillo I."/>
            <person name="Brown M."/>
            <person name="Walker B."/>
            <person name="Young S."/>
            <person name="Zeng Q."/>
            <person name="Gargeya S."/>
            <person name="Fitzgerald M."/>
            <person name="Haas B."/>
            <person name="Abouelleil A."/>
            <person name="Allen A.W."/>
            <person name="Alvarado L."/>
            <person name="Arachchi H.M."/>
            <person name="Berlin A.M."/>
            <person name="Chapman S.B."/>
            <person name="Gainer-Dewar J."/>
            <person name="Goldberg J."/>
            <person name="Griggs A."/>
            <person name="Gujja S."/>
            <person name="Hansen M."/>
            <person name="Howarth C."/>
            <person name="Imamovic A."/>
            <person name="Ireland A."/>
            <person name="Larimer J."/>
            <person name="McCowan C."/>
            <person name="Murphy C."/>
            <person name="Pearson M."/>
            <person name="Poon T.W."/>
            <person name="Priest M."/>
            <person name="Roberts A."/>
            <person name="Saif S."/>
            <person name="Shea T."/>
            <person name="Sisk P."/>
            <person name="Sykes S."/>
            <person name="Wortman J."/>
            <person name="Nusbaum C."/>
            <person name="Birren B."/>
        </authorList>
    </citation>
    <scope>NUCLEOTIDE SEQUENCE [LARGE SCALE GENOMIC DNA]</scope>
    <source>
        <strain evidence="3">ATCC 38817</strain>
    </source>
</reference>
<dbReference type="GO" id="GO:0006351">
    <property type="term" value="P:DNA-templated transcription"/>
    <property type="evidence" value="ECO:0007669"/>
    <property type="project" value="InterPro"/>
</dbReference>
<keyword evidence="4" id="KW-1185">Reference proteome</keyword>
<dbReference type="RefSeq" id="XP_009493939.1">
    <property type="nucleotide sequence ID" value="XM_009495664.1"/>
</dbReference>
<dbReference type="GeneID" id="20526479"/>